<dbReference type="PANTHER" id="PTHR46696:SF1">
    <property type="entry name" value="CYTOCHROME P450 YJIB-RELATED"/>
    <property type="match status" value="1"/>
</dbReference>
<evidence type="ECO:0000256" key="2">
    <source>
        <dbReference type="SAM" id="MobiDB-lite"/>
    </source>
</evidence>
<dbReference type="Proteomes" id="UP001320766">
    <property type="component" value="Unassembled WGS sequence"/>
</dbReference>
<sequence length="295" mass="30644">MVITRHDEARAVLADPRYVPPPVRQDAPPYTLGWLRAQVSRFSSGETHAERRRALDKRLAQLDPAALRRMAREATLERGGDRTGVPTAVLAAALGVAAPVSLVEAAATGYLSGEETPEADAAVAELTALLGDGPPAVTDLTLLLQAHAATEGLIANALTHADRAGVAGSHRDQGGAAAPHGDQGGAAASRGDRAGVEGLLQETLRHDPPLKASRRVERTTGEEVVIDLVAANRDPAVFADPERFDPARGETPHLTFGHGLRPCPASAHALALAAGVLDGLRATADRSAPLPEGDL</sequence>
<organism evidence="3 4">
    <name type="scientific">Nonomuraea roseoviolacea subsp. carminata</name>
    <dbReference type="NCBI Taxonomy" id="160689"/>
    <lineage>
        <taxon>Bacteria</taxon>
        <taxon>Bacillati</taxon>
        <taxon>Actinomycetota</taxon>
        <taxon>Actinomycetes</taxon>
        <taxon>Streptosporangiales</taxon>
        <taxon>Streptosporangiaceae</taxon>
        <taxon>Nonomuraea</taxon>
    </lineage>
</organism>
<evidence type="ECO:0000313" key="4">
    <source>
        <dbReference type="Proteomes" id="UP001320766"/>
    </source>
</evidence>
<feature type="region of interest" description="Disordered" evidence="2">
    <location>
        <begin position="165"/>
        <end position="191"/>
    </location>
</feature>
<gene>
    <name evidence="3" type="ORF">HD595_001304</name>
</gene>
<evidence type="ECO:0000256" key="1">
    <source>
        <dbReference type="ARBA" id="ARBA00010617"/>
    </source>
</evidence>
<dbReference type="Gene3D" id="1.10.630.10">
    <property type="entry name" value="Cytochrome P450"/>
    <property type="match status" value="1"/>
</dbReference>
<proteinExistence type="inferred from homology"/>
<reference evidence="3 4" key="1">
    <citation type="submission" date="2022-06" db="EMBL/GenBank/DDBJ databases">
        <title>Sequencing the genomes of 1000 actinobacteria strains.</title>
        <authorList>
            <person name="Klenk H.-P."/>
        </authorList>
    </citation>
    <scope>NUCLEOTIDE SEQUENCE [LARGE SCALE GENOMIC DNA]</scope>
    <source>
        <strain evidence="3 4">DSM 44170</strain>
    </source>
</reference>
<dbReference type="SUPFAM" id="SSF48264">
    <property type="entry name" value="Cytochrome P450"/>
    <property type="match status" value="1"/>
</dbReference>
<protein>
    <submittedName>
        <fullName evidence="3">Cytochrome P450</fullName>
    </submittedName>
</protein>
<dbReference type="PANTHER" id="PTHR46696">
    <property type="entry name" value="P450, PUTATIVE (EUROFUNG)-RELATED"/>
    <property type="match status" value="1"/>
</dbReference>
<dbReference type="InterPro" id="IPR036396">
    <property type="entry name" value="Cyt_P450_sf"/>
</dbReference>
<comment type="caution">
    <text evidence="3">The sequence shown here is derived from an EMBL/GenBank/DDBJ whole genome shotgun (WGS) entry which is preliminary data.</text>
</comment>
<keyword evidence="4" id="KW-1185">Reference proteome</keyword>
<dbReference type="EMBL" id="JAMZEC010000001">
    <property type="protein sequence ID" value="MCP2345182.1"/>
    <property type="molecule type" value="Genomic_DNA"/>
</dbReference>
<dbReference type="RefSeq" id="WP_253766556.1">
    <property type="nucleotide sequence ID" value="NZ_BAAAVE010000005.1"/>
</dbReference>
<evidence type="ECO:0000313" key="3">
    <source>
        <dbReference type="EMBL" id="MCP2345182.1"/>
    </source>
</evidence>
<comment type="similarity">
    <text evidence="1">Belongs to the cytochrome P450 family.</text>
</comment>
<accession>A0ABT1JTW6</accession>
<name>A0ABT1JTW6_9ACTN</name>